<reference evidence="2 3" key="1">
    <citation type="submission" date="2015-06" db="EMBL/GenBank/DDBJ databases">
        <title>Expansion of signal transduction pathways in fungi by whole-genome duplication.</title>
        <authorList>
            <consortium name="DOE Joint Genome Institute"/>
            <person name="Corrochano L.M."/>
            <person name="Kuo A."/>
            <person name="Marcet-Houben M."/>
            <person name="Polaino S."/>
            <person name="Salamov A."/>
            <person name="Villalobos J.M."/>
            <person name="Alvarez M.I."/>
            <person name="Avalos J."/>
            <person name="Benito E.P."/>
            <person name="Benoit I."/>
            <person name="Burger G."/>
            <person name="Camino L.P."/>
            <person name="Canovas D."/>
            <person name="Cerda-Olmedo E."/>
            <person name="Cheng J.-F."/>
            <person name="Dominguez A."/>
            <person name="Elias M."/>
            <person name="Eslava A.P."/>
            <person name="Glaser F."/>
            <person name="Grimwood J."/>
            <person name="Gutierrez G."/>
            <person name="Heitman J."/>
            <person name="Henrissat B."/>
            <person name="Iturriaga E.A."/>
            <person name="Lang B.F."/>
            <person name="Lavin J.L."/>
            <person name="Lee S."/>
            <person name="Li W."/>
            <person name="Lindquist E."/>
            <person name="Lopez-Garcia S."/>
            <person name="Luque E.M."/>
            <person name="Marcos A.T."/>
            <person name="Martin J."/>
            <person name="Mccluskey K."/>
            <person name="Medina H.R."/>
            <person name="Miralles-Duran A."/>
            <person name="Miyazaki A."/>
            <person name="Munoz-Torres E."/>
            <person name="Oguiza J.A."/>
            <person name="Ohm R."/>
            <person name="Olmedo M."/>
            <person name="Orejas M."/>
            <person name="Ortiz-Castellanos L."/>
            <person name="Pisabarro A.G."/>
            <person name="Rodriguez-Romero J."/>
            <person name="Ruiz-Herrera J."/>
            <person name="Ruiz-Vazquez R."/>
            <person name="Sanz C."/>
            <person name="Schackwitz W."/>
            <person name="Schmutz J."/>
            <person name="Shahriari M."/>
            <person name="Shelest E."/>
            <person name="Silva-Franco F."/>
            <person name="Soanes D."/>
            <person name="Syed K."/>
            <person name="Tagua V.G."/>
            <person name="Talbot N.J."/>
            <person name="Thon M."/>
            <person name="De Vries R.P."/>
            <person name="Wiebenga A."/>
            <person name="Yadav J.S."/>
            <person name="Braun E.L."/>
            <person name="Baker S."/>
            <person name="Garre V."/>
            <person name="Horwitz B."/>
            <person name="Torres-Martinez S."/>
            <person name="Idnurm A."/>
            <person name="Herrera-Estrella A."/>
            <person name="Gabaldon T."/>
            <person name="Grigoriev I.V."/>
        </authorList>
    </citation>
    <scope>NUCLEOTIDE SEQUENCE [LARGE SCALE GENOMIC DNA]</scope>
    <source>
        <strain evidence="2 3">CBS 277.49</strain>
    </source>
</reference>
<gene>
    <name evidence="2" type="ORF">MUCCIDRAFT_116273</name>
</gene>
<dbReference type="AlphaFoldDB" id="A0A168GEJ5"/>
<keyword evidence="3" id="KW-1185">Reference proteome</keyword>
<evidence type="ECO:0000256" key="1">
    <source>
        <dbReference type="SAM" id="MobiDB-lite"/>
    </source>
</evidence>
<dbReference type="VEuPathDB" id="FungiDB:MUCCIDRAFT_116273"/>
<evidence type="ECO:0000313" key="2">
    <source>
        <dbReference type="EMBL" id="OAC97614.1"/>
    </source>
</evidence>
<feature type="region of interest" description="Disordered" evidence="1">
    <location>
        <begin position="100"/>
        <end position="120"/>
    </location>
</feature>
<proteinExistence type="predicted"/>
<organism evidence="2 3">
    <name type="scientific">Mucor lusitanicus CBS 277.49</name>
    <dbReference type="NCBI Taxonomy" id="747725"/>
    <lineage>
        <taxon>Eukaryota</taxon>
        <taxon>Fungi</taxon>
        <taxon>Fungi incertae sedis</taxon>
        <taxon>Mucoromycota</taxon>
        <taxon>Mucoromycotina</taxon>
        <taxon>Mucoromycetes</taxon>
        <taxon>Mucorales</taxon>
        <taxon>Mucorineae</taxon>
        <taxon>Mucoraceae</taxon>
        <taxon>Mucor</taxon>
    </lineage>
</organism>
<name>A0A168GEJ5_MUCCL</name>
<evidence type="ECO:0000313" key="3">
    <source>
        <dbReference type="Proteomes" id="UP000077051"/>
    </source>
</evidence>
<sequence length="120" mass="13734">MSEHTQGDDEIDTTGQEQEDHVVFIKGEANRSQDVFDVNQFDNDEIVAVNNQEVIQHHRTTIWNKSNDDVFDYSVGRRSSEVAAAFMLQDEDLYNLEDREAIPESSNAPSALKYHTQESE</sequence>
<accession>A0A168GEJ5</accession>
<protein>
    <submittedName>
        <fullName evidence="2">Uncharacterized protein</fullName>
    </submittedName>
</protein>
<dbReference type="EMBL" id="AMYB01000014">
    <property type="protein sequence ID" value="OAC97614.1"/>
    <property type="molecule type" value="Genomic_DNA"/>
</dbReference>
<dbReference type="Proteomes" id="UP000077051">
    <property type="component" value="Unassembled WGS sequence"/>
</dbReference>
<comment type="caution">
    <text evidence="2">The sequence shown here is derived from an EMBL/GenBank/DDBJ whole genome shotgun (WGS) entry which is preliminary data.</text>
</comment>
<feature type="region of interest" description="Disordered" evidence="1">
    <location>
        <begin position="1"/>
        <end position="20"/>
    </location>
</feature>